<accession>A0ABU6R5F8</accession>
<keyword evidence="3" id="KW-1185">Reference proteome</keyword>
<reference evidence="2 3" key="1">
    <citation type="journal article" date="2023" name="Plants (Basel)">
        <title>Bridging the Gap: Combining Genomics and Transcriptomics Approaches to Understand Stylosanthes scabra, an Orphan Legume from the Brazilian Caatinga.</title>
        <authorList>
            <person name="Ferreira-Neto J.R.C."/>
            <person name="da Silva M.D."/>
            <person name="Binneck E."/>
            <person name="de Melo N.F."/>
            <person name="da Silva R.H."/>
            <person name="de Melo A.L.T.M."/>
            <person name="Pandolfi V."/>
            <person name="Bustamante F.O."/>
            <person name="Brasileiro-Vidal A.C."/>
            <person name="Benko-Iseppon A.M."/>
        </authorList>
    </citation>
    <scope>NUCLEOTIDE SEQUENCE [LARGE SCALE GENOMIC DNA]</scope>
    <source>
        <tissue evidence="2">Leaves</tissue>
    </source>
</reference>
<feature type="region of interest" description="Disordered" evidence="1">
    <location>
        <begin position="209"/>
        <end position="231"/>
    </location>
</feature>
<feature type="region of interest" description="Disordered" evidence="1">
    <location>
        <begin position="1"/>
        <end position="20"/>
    </location>
</feature>
<evidence type="ECO:0000313" key="3">
    <source>
        <dbReference type="Proteomes" id="UP001341840"/>
    </source>
</evidence>
<proteinExistence type="predicted"/>
<name>A0ABU6R5F8_9FABA</name>
<dbReference type="EMBL" id="JASCZI010030243">
    <property type="protein sequence ID" value="MED6119657.1"/>
    <property type="molecule type" value="Genomic_DNA"/>
</dbReference>
<protein>
    <submittedName>
        <fullName evidence="2">Uncharacterized protein</fullName>
    </submittedName>
</protein>
<evidence type="ECO:0000313" key="2">
    <source>
        <dbReference type="EMBL" id="MED6119657.1"/>
    </source>
</evidence>
<feature type="compositionally biased region" description="Basic and acidic residues" evidence="1">
    <location>
        <begin position="209"/>
        <end position="223"/>
    </location>
</feature>
<organism evidence="2 3">
    <name type="scientific">Stylosanthes scabra</name>
    <dbReference type="NCBI Taxonomy" id="79078"/>
    <lineage>
        <taxon>Eukaryota</taxon>
        <taxon>Viridiplantae</taxon>
        <taxon>Streptophyta</taxon>
        <taxon>Embryophyta</taxon>
        <taxon>Tracheophyta</taxon>
        <taxon>Spermatophyta</taxon>
        <taxon>Magnoliopsida</taxon>
        <taxon>eudicotyledons</taxon>
        <taxon>Gunneridae</taxon>
        <taxon>Pentapetalae</taxon>
        <taxon>rosids</taxon>
        <taxon>fabids</taxon>
        <taxon>Fabales</taxon>
        <taxon>Fabaceae</taxon>
        <taxon>Papilionoideae</taxon>
        <taxon>50 kb inversion clade</taxon>
        <taxon>dalbergioids sensu lato</taxon>
        <taxon>Dalbergieae</taxon>
        <taxon>Pterocarpus clade</taxon>
        <taxon>Stylosanthes</taxon>
    </lineage>
</organism>
<dbReference type="Proteomes" id="UP001341840">
    <property type="component" value="Unassembled WGS sequence"/>
</dbReference>
<sequence>MTPSGTGVSPDSHRSFTAGQSSSTTCFSVLVDVAVTSPFLLEKTCTRSGASFRFFTISTTESFIHVSNLSCASKAAAPSRPPPLLESSLFPNGSMLIRLSTTAPLAAAYAVADIEILPFHARSPITTEHGGEKRHRSWIPKLEAARRLFPAEAMPRDDDAILLAAWMAGKGRKYSEERQQERILKAKNDRSFYSFVLVTKDSCFLVKNSNKEDQKREERENQRKLLRKIRG</sequence>
<gene>
    <name evidence="2" type="ORF">PIB30_013533</name>
</gene>
<comment type="caution">
    <text evidence="2">The sequence shown here is derived from an EMBL/GenBank/DDBJ whole genome shotgun (WGS) entry which is preliminary data.</text>
</comment>
<evidence type="ECO:0000256" key="1">
    <source>
        <dbReference type="SAM" id="MobiDB-lite"/>
    </source>
</evidence>